<keyword evidence="4" id="KW-0067">ATP-binding</keyword>
<dbReference type="Pfam" id="PF00005">
    <property type="entry name" value="ABC_tran"/>
    <property type="match status" value="1"/>
</dbReference>
<gene>
    <name evidence="7" type="ORF">SAMN06309945_1035</name>
</gene>
<keyword evidence="8" id="KW-1185">Reference proteome</keyword>
<dbReference type="SUPFAM" id="SSF52540">
    <property type="entry name" value="P-loop containing nucleoside triphosphate hydrolases"/>
    <property type="match status" value="1"/>
</dbReference>
<evidence type="ECO:0000313" key="8">
    <source>
        <dbReference type="Proteomes" id="UP000190857"/>
    </source>
</evidence>
<dbReference type="Proteomes" id="UP000190857">
    <property type="component" value="Unassembled WGS sequence"/>
</dbReference>
<feature type="region of interest" description="Disordered" evidence="5">
    <location>
        <begin position="1"/>
        <end position="21"/>
    </location>
</feature>
<dbReference type="InterPro" id="IPR003439">
    <property type="entry name" value="ABC_transporter-like_ATP-bd"/>
</dbReference>
<feature type="domain" description="ABC transporter" evidence="6">
    <location>
        <begin position="22"/>
        <end position="252"/>
    </location>
</feature>
<dbReference type="RefSeq" id="WP_234990970.1">
    <property type="nucleotide sequence ID" value="NZ_FUZP01000001.1"/>
</dbReference>
<evidence type="ECO:0000259" key="6">
    <source>
        <dbReference type="PROSITE" id="PS50893"/>
    </source>
</evidence>
<dbReference type="SMART" id="SM00382">
    <property type="entry name" value="AAA"/>
    <property type="match status" value="1"/>
</dbReference>
<evidence type="ECO:0000313" key="7">
    <source>
        <dbReference type="EMBL" id="SKC44521.1"/>
    </source>
</evidence>
<dbReference type="GO" id="GO:0005524">
    <property type="term" value="F:ATP binding"/>
    <property type="evidence" value="ECO:0007669"/>
    <property type="project" value="UniProtKB-KW"/>
</dbReference>
<dbReference type="EMBL" id="FUZP01000001">
    <property type="protein sequence ID" value="SKC44521.1"/>
    <property type="molecule type" value="Genomic_DNA"/>
</dbReference>
<dbReference type="InterPro" id="IPR027417">
    <property type="entry name" value="P-loop_NTPase"/>
</dbReference>
<keyword evidence="2" id="KW-0813">Transport</keyword>
<evidence type="ECO:0000256" key="4">
    <source>
        <dbReference type="ARBA" id="ARBA00022840"/>
    </source>
</evidence>
<sequence>MSIEVDTGRGPTSDDTSPHGGIIVRDVKRSFGAVHAVRDASFEAHPGSVTALIGPNGSGKTTLMLMLASLLAPQQGSIRVAGFDPVAQPREVRRRLGWMPDVLGSWGALTVRQALTTTAALYGMPRDEASSRADELLHIVDLVPLASQASRALSRGQKQRLSLARAIVHDPSVLVLDEPASGLDPGARASLRELVRQFAGQGKTVLVSSHVLAELDEMADAAVYIEQGATVSAERVARARSGLRDWRIRATSAGTPLGHALLALGLPASHISADNLGTLVKVGGDEQAARLLTDLVGRGVSISAFAPAVGELEHTFLDITDRGGRR</sequence>
<protein>
    <submittedName>
        <fullName evidence="7">ABC-type multidrug transport system, ATPase component</fullName>
    </submittedName>
</protein>
<reference evidence="7 8" key="1">
    <citation type="submission" date="2017-02" db="EMBL/GenBank/DDBJ databases">
        <authorList>
            <person name="Peterson S.W."/>
        </authorList>
    </citation>
    <scope>NUCLEOTIDE SEQUENCE [LARGE SCALE GENOMIC DNA]</scope>
    <source>
        <strain evidence="7 8">VKM Ac-2059</strain>
    </source>
</reference>
<dbReference type="AlphaFoldDB" id="A0A1T5IZJ3"/>
<evidence type="ECO:0000256" key="3">
    <source>
        <dbReference type="ARBA" id="ARBA00022741"/>
    </source>
</evidence>
<dbReference type="InterPro" id="IPR003593">
    <property type="entry name" value="AAA+_ATPase"/>
</dbReference>
<dbReference type="CDD" id="cd03230">
    <property type="entry name" value="ABC_DR_subfamily_A"/>
    <property type="match status" value="1"/>
</dbReference>
<keyword evidence="3" id="KW-0547">Nucleotide-binding</keyword>
<dbReference type="PANTHER" id="PTHR43335">
    <property type="entry name" value="ABC TRANSPORTER, ATP-BINDING PROTEIN"/>
    <property type="match status" value="1"/>
</dbReference>
<evidence type="ECO:0000256" key="2">
    <source>
        <dbReference type="ARBA" id="ARBA00022448"/>
    </source>
</evidence>
<evidence type="ECO:0000256" key="1">
    <source>
        <dbReference type="ARBA" id="ARBA00005417"/>
    </source>
</evidence>
<evidence type="ECO:0000256" key="5">
    <source>
        <dbReference type="SAM" id="MobiDB-lite"/>
    </source>
</evidence>
<dbReference type="GO" id="GO:0016887">
    <property type="term" value="F:ATP hydrolysis activity"/>
    <property type="evidence" value="ECO:0007669"/>
    <property type="project" value="InterPro"/>
</dbReference>
<dbReference type="PANTHER" id="PTHR43335:SF3">
    <property type="entry name" value="ABC TRANSPORTER"/>
    <property type="match status" value="1"/>
</dbReference>
<dbReference type="STRING" id="123320.SAMN06309945_1035"/>
<proteinExistence type="inferred from homology"/>
<organism evidence="7 8">
    <name type="scientific">Okibacterium fritillariae</name>
    <dbReference type="NCBI Taxonomy" id="123320"/>
    <lineage>
        <taxon>Bacteria</taxon>
        <taxon>Bacillati</taxon>
        <taxon>Actinomycetota</taxon>
        <taxon>Actinomycetes</taxon>
        <taxon>Micrococcales</taxon>
        <taxon>Microbacteriaceae</taxon>
        <taxon>Okibacterium</taxon>
    </lineage>
</organism>
<accession>A0A1T5IZJ3</accession>
<comment type="similarity">
    <text evidence="1">Belongs to the ABC transporter superfamily.</text>
</comment>
<dbReference type="Gene3D" id="3.40.50.300">
    <property type="entry name" value="P-loop containing nucleotide triphosphate hydrolases"/>
    <property type="match status" value="1"/>
</dbReference>
<name>A0A1T5IZJ3_9MICO</name>
<dbReference type="PROSITE" id="PS50893">
    <property type="entry name" value="ABC_TRANSPORTER_2"/>
    <property type="match status" value="1"/>
</dbReference>